<evidence type="ECO:0000313" key="1">
    <source>
        <dbReference type="EMBL" id="GFD61109.1"/>
    </source>
</evidence>
<protein>
    <submittedName>
        <fullName evidence="1">Uncharacterized protein</fullName>
    </submittedName>
</protein>
<gene>
    <name evidence="1" type="ORF">Tci_933078</name>
</gene>
<accession>A0A699XMR4</accession>
<sequence length="66" mass="7138">AADFENGKEDGGCSGNLLMRCRCLYSELGWDVEESTANADGDLVSDDRPCRRVFIAVSKHDAASGR</sequence>
<dbReference type="AlphaFoldDB" id="A0A699XMR4"/>
<reference evidence="1" key="1">
    <citation type="journal article" date="2019" name="Sci. Rep.">
        <title>Draft genome of Tanacetum cinerariifolium, the natural source of mosquito coil.</title>
        <authorList>
            <person name="Yamashiro T."/>
            <person name="Shiraishi A."/>
            <person name="Satake H."/>
            <person name="Nakayama K."/>
        </authorList>
    </citation>
    <scope>NUCLEOTIDE SEQUENCE</scope>
</reference>
<feature type="non-terminal residue" evidence="1">
    <location>
        <position position="1"/>
    </location>
</feature>
<name>A0A699XMR4_TANCI</name>
<organism evidence="1">
    <name type="scientific">Tanacetum cinerariifolium</name>
    <name type="common">Dalmatian daisy</name>
    <name type="synonym">Chrysanthemum cinerariifolium</name>
    <dbReference type="NCBI Taxonomy" id="118510"/>
    <lineage>
        <taxon>Eukaryota</taxon>
        <taxon>Viridiplantae</taxon>
        <taxon>Streptophyta</taxon>
        <taxon>Embryophyta</taxon>
        <taxon>Tracheophyta</taxon>
        <taxon>Spermatophyta</taxon>
        <taxon>Magnoliopsida</taxon>
        <taxon>eudicotyledons</taxon>
        <taxon>Gunneridae</taxon>
        <taxon>Pentapetalae</taxon>
        <taxon>asterids</taxon>
        <taxon>campanulids</taxon>
        <taxon>Asterales</taxon>
        <taxon>Asteraceae</taxon>
        <taxon>Asteroideae</taxon>
        <taxon>Anthemideae</taxon>
        <taxon>Anthemidinae</taxon>
        <taxon>Tanacetum</taxon>
    </lineage>
</organism>
<dbReference type="EMBL" id="BKCJ011886959">
    <property type="protein sequence ID" value="GFD61109.1"/>
    <property type="molecule type" value="Genomic_DNA"/>
</dbReference>
<comment type="caution">
    <text evidence="1">The sequence shown here is derived from an EMBL/GenBank/DDBJ whole genome shotgun (WGS) entry which is preliminary data.</text>
</comment>
<proteinExistence type="predicted"/>